<dbReference type="OrthoDB" id="35765at2157"/>
<dbReference type="RefSeq" id="WP_179371351.1">
    <property type="nucleotide sequence ID" value="NZ_CP026995.1"/>
</dbReference>
<keyword evidence="3" id="KW-1185">Reference proteome</keyword>
<name>A0A7D5M6V0_9ARCH</name>
<dbReference type="EMBL" id="CP026995">
    <property type="protein sequence ID" value="QLH07471.1"/>
    <property type="molecule type" value="Genomic_DNA"/>
</dbReference>
<proteinExistence type="predicted"/>
<dbReference type="GO" id="GO:0003700">
    <property type="term" value="F:DNA-binding transcription factor activity"/>
    <property type="evidence" value="ECO:0007669"/>
    <property type="project" value="InterPro"/>
</dbReference>
<dbReference type="Pfam" id="PF01022">
    <property type="entry name" value="HTH_5"/>
    <property type="match status" value="1"/>
</dbReference>
<gene>
    <name evidence="2" type="ORF">C5F50_10610</name>
</gene>
<feature type="domain" description="HTH arsR-type" evidence="1">
    <location>
        <begin position="43"/>
        <end position="85"/>
    </location>
</feature>
<dbReference type="InterPro" id="IPR011991">
    <property type="entry name" value="ArsR-like_HTH"/>
</dbReference>
<dbReference type="PANTHER" id="PTHR38600:SF1">
    <property type="entry name" value="TRANSCRIPTIONAL REGULATORY PROTEIN"/>
    <property type="match status" value="1"/>
</dbReference>
<dbReference type="PANTHER" id="PTHR38600">
    <property type="entry name" value="TRANSCRIPTIONAL REGULATORY PROTEIN"/>
    <property type="match status" value="1"/>
</dbReference>
<dbReference type="KEGG" id="nue:C5F50_10610"/>
<sequence>MPFESLCKNIIFKDVPSYENIKVDKQMKELFSTVFTGMGGRYTRLRIICAITEDPMNAMELSKKLSLDYKTIQHSIEVLEKNNLIVRKGEGYGDMFFPSELLSSNLATLYAVIRKVESKLDRAEKKYID</sequence>
<evidence type="ECO:0000313" key="2">
    <source>
        <dbReference type="EMBL" id="QLH07471.1"/>
    </source>
</evidence>
<reference evidence="2 3" key="1">
    <citation type="submission" date="2018-02" db="EMBL/GenBank/DDBJ databases">
        <title>Complete genome of Nitrosopumilus ureaphilus PS0.</title>
        <authorList>
            <person name="Qin W."/>
            <person name="Zheng Y."/>
            <person name="Stahl D.A."/>
        </authorList>
    </citation>
    <scope>NUCLEOTIDE SEQUENCE [LARGE SCALE GENOMIC DNA]</scope>
    <source>
        <strain evidence="2 3">PS0</strain>
    </source>
</reference>
<dbReference type="SUPFAM" id="SSF46785">
    <property type="entry name" value="Winged helix' DNA-binding domain"/>
    <property type="match status" value="1"/>
</dbReference>
<evidence type="ECO:0000313" key="3">
    <source>
        <dbReference type="Proteomes" id="UP000509478"/>
    </source>
</evidence>
<dbReference type="Proteomes" id="UP000509478">
    <property type="component" value="Chromosome"/>
</dbReference>
<dbReference type="Gene3D" id="1.10.10.10">
    <property type="entry name" value="Winged helix-like DNA-binding domain superfamily/Winged helix DNA-binding domain"/>
    <property type="match status" value="1"/>
</dbReference>
<protein>
    <submittedName>
        <fullName evidence="2">Transcriptional regulator</fullName>
    </submittedName>
</protein>
<dbReference type="InterPro" id="IPR036390">
    <property type="entry name" value="WH_DNA-bd_sf"/>
</dbReference>
<evidence type="ECO:0000259" key="1">
    <source>
        <dbReference type="Pfam" id="PF01022"/>
    </source>
</evidence>
<organism evidence="2 3">
    <name type="scientific">Nitrosopumilus ureiphilus</name>
    <dbReference type="NCBI Taxonomy" id="1470067"/>
    <lineage>
        <taxon>Archaea</taxon>
        <taxon>Nitrososphaerota</taxon>
        <taxon>Nitrososphaeria</taxon>
        <taxon>Nitrosopumilales</taxon>
        <taxon>Nitrosopumilaceae</taxon>
        <taxon>Nitrosopumilus</taxon>
    </lineage>
</organism>
<dbReference type="InterPro" id="IPR001845">
    <property type="entry name" value="HTH_ArsR_DNA-bd_dom"/>
</dbReference>
<dbReference type="CDD" id="cd00090">
    <property type="entry name" value="HTH_ARSR"/>
    <property type="match status" value="1"/>
</dbReference>
<accession>A0A7D5M6V0</accession>
<dbReference type="GeneID" id="56068568"/>
<dbReference type="AlphaFoldDB" id="A0A7D5M6V0"/>
<dbReference type="InterPro" id="IPR036388">
    <property type="entry name" value="WH-like_DNA-bd_sf"/>
</dbReference>